<organism evidence="2 3">
    <name type="scientific">Agrobacterium tumefaciens</name>
    <dbReference type="NCBI Taxonomy" id="358"/>
    <lineage>
        <taxon>Bacteria</taxon>
        <taxon>Pseudomonadati</taxon>
        <taxon>Pseudomonadota</taxon>
        <taxon>Alphaproteobacteria</taxon>
        <taxon>Hyphomicrobiales</taxon>
        <taxon>Rhizobiaceae</taxon>
        <taxon>Rhizobium/Agrobacterium group</taxon>
        <taxon>Agrobacterium</taxon>
        <taxon>Agrobacterium tumefaciens complex</taxon>
    </lineage>
</organism>
<feature type="chain" id="PRO_5008052890" description="Lipoprotein" evidence="1">
    <location>
        <begin position="20"/>
        <end position="141"/>
    </location>
</feature>
<accession>A0A176WZA7</accession>
<keyword evidence="1" id="KW-0732">Signal</keyword>
<dbReference type="RefSeq" id="WP_063950822.1">
    <property type="nucleotide sequence ID" value="NZ_CP072308.1"/>
</dbReference>
<evidence type="ECO:0000313" key="3">
    <source>
        <dbReference type="Proteomes" id="UP000077098"/>
    </source>
</evidence>
<evidence type="ECO:0000313" key="2">
    <source>
        <dbReference type="EMBL" id="OAE38183.1"/>
    </source>
</evidence>
<proteinExistence type="predicted"/>
<name>A0A176WZA7_AGRTU</name>
<protein>
    <recommendedName>
        <fullName evidence="4">Lipoprotein</fullName>
    </recommendedName>
</protein>
<gene>
    <name evidence="2" type="ORF">A7J57_16945</name>
</gene>
<dbReference type="Proteomes" id="UP000077098">
    <property type="component" value="Unassembled WGS sequence"/>
</dbReference>
<reference evidence="2 3" key="1">
    <citation type="submission" date="2016-05" db="EMBL/GenBank/DDBJ databases">
        <authorList>
            <person name="Lavstsen T."/>
            <person name="Jespersen J.S."/>
        </authorList>
    </citation>
    <scope>NUCLEOTIDE SEQUENCE [LARGE SCALE GENOMIC DNA]</scope>
    <source>
        <strain evidence="2 3">KCJ1736</strain>
    </source>
</reference>
<evidence type="ECO:0008006" key="4">
    <source>
        <dbReference type="Google" id="ProtNLM"/>
    </source>
</evidence>
<dbReference type="EMBL" id="LXPS01000038">
    <property type="protein sequence ID" value="OAE38183.1"/>
    <property type="molecule type" value="Genomic_DNA"/>
</dbReference>
<feature type="signal peptide" evidence="1">
    <location>
        <begin position="1"/>
        <end position="19"/>
    </location>
</feature>
<dbReference type="PROSITE" id="PS51257">
    <property type="entry name" value="PROKAR_LIPOPROTEIN"/>
    <property type="match status" value="1"/>
</dbReference>
<comment type="caution">
    <text evidence="2">The sequence shown here is derived from an EMBL/GenBank/DDBJ whole genome shotgun (WGS) entry which is preliminary data.</text>
</comment>
<evidence type="ECO:0000256" key="1">
    <source>
        <dbReference type="SAM" id="SignalP"/>
    </source>
</evidence>
<sequence length="141" mass="14974">MLFRSVTLAAFAITLSACTTSNGSSTTPSFTQKSPVETRWVGQSAGIFFAKFGPPLSDTETGSSTVYNWRGGYKKATIPAKFEEGKDGKKGRQISPARTASLSCTVQLVVSSDYKITAVRTVSDRPGVNGPSYCAEFLAAN</sequence>
<dbReference type="AlphaFoldDB" id="A0A176WZA7"/>